<gene>
    <name evidence="4" type="ORF">FIBSPDRAFT_849242</name>
</gene>
<keyword evidence="2" id="KW-0472">Membrane</keyword>
<keyword evidence="2" id="KW-0812">Transmembrane</keyword>
<name>A0A166UJ81_9AGAM</name>
<evidence type="ECO:0000313" key="5">
    <source>
        <dbReference type="Proteomes" id="UP000076532"/>
    </source>
</evidence>
<feature type="transmembrane region" description="Helical" evidence="2">
    <location>
        <begin position="90"/>
        <end position="109"/>
    </location>
</feature>
<dbReference type="Proteomes" id="UP000076532">
    <property type="component" value="Unassembled WGS sequence"/>
</dbReference>
<feature type="domain" description="DUF6534" evidence="3">
    <location>
        <begin position="167"/>
        <end position="252"/>
    </location>
</feature>
<dbReference type="Pfam" id="PF20152">
    <property type="entry name" value="DUF6534"/>
    <property type="match status" value="1"/>
</dbReference>
<dbReference type="EMBL" id="KV417488">
    <property type="protein sequence ID" value="KZP31742.1"/>
    <property type="molecule type" value="Genomic_DNA"/>
</dbReference>
<keyword evidence="5" id="KW-1185">Reference proteome</keyword>
<accession>A0A166UJ81</accession>
<dbReference type="STRING" id="436010.A0A166UJ81"/>
<feature type="transmembrane region" description="Helical" evidence="2">
    <location>
        <begin position="12"/>
        <end position="34"/>
    </location>
</feature>
<dbReference type="AlphaFoldDB" id="A0A166UJ81"/>
<dbReference type="InterPro" id="IPR045339">
    <property type="entry name" value="DUF6534"/>
</dbReference>
<feature type="transmembrane region" description="Helical" evidence="2">
    <location>
        <begin position="46"/>
        <end position="70"/>
    </location>
</feature>
<reference evidence="4 5" key="1">
    <citation type="journal article" date="2016" name="Mol. Biol. Evol.">
        <title>Comparative Genomics of Early-Diverging Mushroom-Forming Fungi Provides Insights into the Origins of Lignocellulose Decay Capabilities.</title>
        <authorList>
            <person name="Nagy L.G."/>
            <person name="Riley R."/>
            <person name="Tritt A."/>
            <person name="Adam C."/>
            <person name="Daum C."/>
            <person name="Floudas D."/>
            <person name="Sun H."/>
            <person name="Yadav J.S."/>
            <person name="Pangilinan J."/>
            <person name="Larsson K.H."/>
            <person name="Matsuura K."/>
            <person name="Barry K."/>
            <person name="Labutti K."/>
            <person name="Kuo R."/>
            <person name="Ohm R.A."/>
            <person name="Bhattacharya S.S."/>
            <person name="Shirouzu T."/>
            <person name="Yoshinaga Y."/>
            <person name="Martin F.M."/>
            <person name="Grigoriev I.V."/>
            <person name="Hibbett D.S."/>
        </authorList>
    </citation>
    <scope>NUCLEOTIDE SEQUENCE [LARGE SCALE GENOMIC DNA]</scope>
    <source>
        <strain evidence="4 5">CBS 109695</strain>
    </source>
</reference>
<dbReference type="OrthoDB" id="3262409at2759"/>
<proteinExistence type="predicted"/>
<feature type="transmembrane region" description="Helical" evidence="2">
    <location>
        <begin position="195"/>
        <end position="216"/>
    </location>
</feature>
<evidence type="ECO:0000259" key="3">
    <source>
        <dbReference type="Pfam" id="PF20152"/>
    </source>
</evidence>
<evidence type="ECO:0000256" key="2">
    <source>
        <dbReference type="SAM" id="Phobius"/>
    </source>
</evidence>
<evidence type="ECO:0000256" key="1">
    <source>
        <dbReference type="SAM" id="MobiDB-lite"/>
    </source>
</evidence>
<feature type="transmembrane region" description="Helical" evidence="2">
    <location>
        <begin position="162"/>
        <end position="183"/>
    </location>
</feature>
<dbReference type="PANTHER" id="PTHR40465:SF1">
    <property type="entry name" value="DUF6534 DOMAIN-CONTAINING PROTEIN"/>
    <property type="match status" value="1"/>
</dbReference>
<dbReference type="PANTHER" id="PTHR40465">
    <property type="entry name" value="CHROMOSOME 1, WHOLE GENOME SHOTGUN SEQUENCE"/>
    <property type="match status" value="1"/>
</dbReference>
<evidence type="ECO:0000313" key="4">
    <source>
        <dbReference type="EMBL" id="KZP31742.1"/>
    </source>
</evidence>
<feature type="region of interest" description="Disordered" evidence="1">
    <location>
        <begin position="286"/>
        <end position="310"/>
    </location>
</feature>
<protein>
    <recommendedName>
        <fullName evidence="3">DUF6534 domain-containing protein</fullName>
    </recommendedName>
</protein>
<organism evidence="4 5">
    <name type="scientific">Athelia psychrophila</name>
    <dbReference type="NCBI Taxonomy" id="1759441"/>
    <lineage>
        <taxon>Eukaryota</taxon>
        <taxon>Fungi</taxon>
        <taxon>Dikarya</taxon>
        <taxon>Basidiomycota</taxon>
        <taxon>Agaricomycotina</taxon>
        <taxon>Agaricomycetes</taxon>
        <taxon>Agaricomycetidae</taxon>
        <taxon>Atheliales</taxon>
        <taxon>Atheliaceae</taxon>
        <taxon>Athelia</taxon>
    </lineage>
</organism>
<keyword evidence="2" id="KW-1133">Transmembrane helix</keyword>
<sequence length="310" mass="33712">MHSPTVGTDAAGSILLGIMINISLLGVITAQVLTYFRRSRAESRSWIHSFVASLFLANGLNCILPSVFLYEVLIARHGDPAALQKGTWTWNSEPALTAIIAGCVQLFYAWRIQVLTKYRSITILVVLCALVAISSGVITSISSGRHPYFSDWPSKYHIEFGMWLGASLLADIVITGTLFSFLYKRRTGDIVMDNMINRISIMTLQTGLLTSIVALADMFAVHSNAEGIHLILNTPLSKLYTSSFMSMLNTRAGLEGSKQHDVCSTDSQDKNEFTTVGSLELHTIPEEGGSAIDPQSSSALSKSCNEIEGG</sequence>
<feature type="transmembrane region" description="Helical" evidence="2">
    <location>
        <begin position="121"/>
        <end position="142"/>
    </location>
</feature>
<feature type="compositionally biased region" description="Polar residues" evidence="1">
    <location>
        <begin position="293"/>
        <end position="304"/>
    </location>
</feature>